<dbReference type="Pfam" id="PF03489">
    <property type="entry name" value="SapB_2"/>
    <property type="match status" value="1"/>
</dbReference>
<dbReference type="InterPro" id="IPR021109">
    <property type="entry name" value="Peptidase_aspartic_dom_sf"/>
</dbReference>
<name>A0ABR1Z6M8_9ROSI</name>
<dbReference type="Pfam" id="PF00026">
    <property type="entry name" value="Asp"/>
    <property type="match status" value="1"/>
</dbReference>
<dbReference type="SUPFAM" id="SSF47862">
    <property type="entry name" value="Saposin"/>
    <property type="match status" value="1"/>
</dbReference>
<protein>
    <submittedName>
        <fullName evidence="1">Uncharacterized protein</fullName>
    </submittedName>
</protein>
<dbReference type="InterPro" id="IPR011001">
    <property type="entry name" value="Saposin-like"/>
</dbReference>
<gene>
    <name evidence="1" type="ORF">V6N12_002552</name>
</gene>
<dbReference type="Gene3D" id="1.10.225.10">
    <property type="entry name" value="Saposin-like"/>
    <property type="match status" value="1"/>
</dbReference>
<dbReference type="EMBL" id="JBBPBM010002900">
    <property type="protein sequence ID" value="KAK8474096.1"/>
    <property type="molecule type" value="Genomic_DNA"/>
</dbReference>
<keyword evidence="2" id="KW-1185">Reference proteome</keyword>
<dbReference type="InterPro" id="IPR008138">
    <property type="entry name" value="SapB_2"/>
</dbReference>
<proteinExistence type="predicted"/>
<dbReference type="Gene3D" id="2.40.70.10">
    <property type="entry name" value="Acid Proteases"/>
    <property type="match status" value="1"/>
</dbReference>
<accession>A0ABR1Z6M8</accession>
<dbReference type="PROSITE" id="PS50015">
    <property type="entry name" value="SAP_B"/>
    <property type="match status" value="1"/>
</dbReference>
<dbReference type="PRINTS" id="PR01797">
    <property type="entry name" value="SAPOSIN"/>
</dbReference>
<dbReference type="InterPro" id="IPR008373">
    <property type="entry name" value="Saposin"/>
</dbReference>
<dbReference type="InterPro" id="IPR008139">
    <property type="entry name" value="SaposinB_dom"/>
</dbReference>
<comment type="caution">
    <text evidence="1">The sequence shown here is derived from an EMBL/GenBank/DDBJ whole genome shotgun (WGS) entry which is preliminary data.</text>
</comment>
<evidence type="ECO:0000313" key="1">
    <source>
        <dbReference type="EMBL" id="KAK8474096.1"/>
    </source>
</evidence>
<evidence type="ECO:0000313" key="2">
    <source>
        <dbReference type="Proteomes" id="UP001472677"/>
    </source>
</evidence>
<dbReference type="InterPro" id="IPR033121">
    <property type="entry name" value="PEPTIDASE_A1"/>
</dbReference>
<reference evidence="1 2" key="1">
    <citation type="journal article" date="2024" name="G3 (Bethesda)">
        <title>Genome assembly of Hibiscus sabdariffa L. provides insights into metabolisms of medicinal natural products.</title>
        <authorList>
            <person name="Kim T."/>
        </authorList>
    </citation>
    <scope>NUCLEOTIDE SEQUENCE [LARGE SCALE GENOMIC DNA]</scope>
    <source>
        <strain evidence="1">TK-2024</strain>
        <tissue evidence="1">Old leaves</tissue>
    </source>
</reference>
<dbReference type="Proteomes" id="UP001472677">
    <property type="component" value="Unassembled WGS sequence"/>
</dbReference>
<dbReference type="SUPFAM" id="SSF50630">
    <property type="entry name" value="Acid proteases"/>
    <property type="match status" value="1"/>
</dbReference>
<sequence>MELQGKKVQSGCFTNIEDQFNDGKYEGLICNFDFKVVHCLLVNPLNCLCLYTLHCGFESISRMVDVDDLYRFMLLLMEKRLLIRDKISMGKGEMKPNRTIERLIRLMQNFKRTEDFIVDTLKLRIYISSYLCETFKVPSMKIIMCGADWDKIWHDLVMHECNLLDKGHSHLFQYWIKSYVNDVAVTRKRCWQFDMDDFRISNESTRFCASGCNVIADSRTSMLAGLTGIIVQINHAIGESGVVSQEYKDVVSKYGDKIIDMLLANEQPKRICSQIGLCIFDGTQGVSMRIESVVNQNIGKASGTLHDFMCSACEMTIVWMQNQLEKN</sequence>
<organism evidence="1 2">
    <name type="scientific">Hibiscus sabdariffa</name>
    <name type="common">roselle</name>
    <dbReference type="NCBI Taxonomy" id="183260"/>
    <lineage>
        <taxon>Eukaryota</taxon>
        <taxon>Viridiplantae</taxon>
        <taxon>Streptophyta</taxon>
        <taxon>Embryophyta</taxon>
        <taxon>Tracheophyta</taxon>
        <taxon>Spermatophyta</taxon>
        <taxon>Magnoliopsida</taxon>
        <taxon>eudicotyledons</taxon>
        <taxon>Gunneridae</taxon>
        <taxon>Pentapetalae</taxon>
        <taxon>rosids</taxon>
        <taxon>malvids</taxon>
        <taxon>Malvales</taxon>
        <taxon>Malvaceae</taxon>
        <taxon>Malvoideae</taxon>
        <taxon>Hibiscus</taxon>
    </lineage>
</organism>